<gene>
    <name evidence="5" type="ORF">AX774_g5271</name>
</gene>
<dbReference type="GO" id="GO:0032259">
    <property type="term" value="P:methylation"/>
    <property type="evidence" value="ECO:0007669"/>
    <property type="project" value="UniProtKB-KW"/>
</dbReference>
<dbReference type="EMBL" id="LSSK01000938">
    <property type="protein sequence ID" value="OMH81282.1"/>
    <property type="molecule type" value="Genomic_DNA"/>
</dbReference>
<dbReference type="GO" id="GO:0008168">
    <property type="term" value="F:methyltransferase activity"/>
    <property type="evidence" value="ECO:0007669"/>
    <property type="project" value="UniProtKB-KW"/>
</dbReference>
<dbReference type="PANTHER" id="PTHR24305">
    <property type="entry name" value="CYTOCHROME P450"/>
    <property type="match status" value="1"/>
</dbReference>
<dbReference type="GO" id="GO:0020037">
    <property type="term" value="F:heme binding"/>
    <property type="evidence" value="ECO:0007669"/>
    <property type="project" value="InterPro"/>
</dbReference>
<evidence type="ECO:0000256" key="2">
    <source>
        <dbReference type="ARBA" id="ARBA00022723"/>
    </source>
</evidence>
<proteinExistence type="predicted"/>
<dbReference type="Proteomes" id="UP000188320">
    <property type="component" value="Unassembled WGS sequence"/>
</dbReference>
<comment type="caution">
    <text evidence="5">The sequence shown here is derived from an EMBL/GenBank/DDBJ whole genome shotgun (WGS) entry which is preliminary data.</text>
</comment>
<keyword evidence="6" id="KW-1185">Reference proteome</keyword>
<evidence type="ECO:0000256" key="1">
    <source>
        <dbReference type="ARBA" id="ARBA00001971"/>
    </source>
</evidence>
<dbReference type="SUPFAM" id="SSF48264">
    <property type="entry name" value="Cytochrome P450"/>
    <property type="match status" value="1"/>
</dbReference>
<protein>
    <submittedName>
        <fullName evidence="5">Pisatin demethylase</fullName>
    </submittedName>
</protein>
<keyword evidence="4" id="KW-0408">Iron</keyword>
<dbReference type="InterPro" id="IPR036396">
    <property type="entry name" value="Cyt_P450_sf"/>
</dbReference>
<keyword evidence="5" id="KW-0489">Methyltransferase</keyword>
<dbReference type="GO" id="GO:0005506">
    <property type="term" value="F:iron ion binding"/>
    <property type="evidence" value="ECO:0007669"/>
    <property type="project" value="InterPro"/>
</dbReference>
<comment type="cofactor">
    <cofactor evidence="1">
        <name>heme</name>
        <dbReference type="ChEBI" id="CHEBI:30413"/>
    </cofactor>
</comment>
<evidence type="ECO:0000313" key="6">
    <source>
        <dbReference type="Proteomes" id="UP000188320"/>
    </source>
</evidence>
<organism evidence="5 6">
    <name type="scientific">Zancudomyces culisetae</name>
    <name type="common">Gut fungus</name>
    <name type="synonym">Smittium culisetae</name>
    <dbReference type="NCBI Taxonomy" id="1213189"/>
    <lineage>
        <taxon>Eukaryota</taxon>
        <taxon>Fungi</taxon>
        <taxon>Fungi incertae sedis</taxon>
        <taxon>Zoopagomycota</taxon>
        <taxon>Kickxellomycotina</taxon>
        <taxon>Harpellomycetes</taxon>
        <taxon>Harpellales</taxon>
        <taxon>Legeriomycetaceae</taxon>
        <taxon>Zancudomyces</taxon>
    </lineage>
</organism>
<name>A0A1R1PK68_ZANCU</name>
<dbReference type="GO" id="GO:0016705">
    <property type="term" value="F:oxidoreductase activity, acting on paired donors, with incorporation or reduction of molecular oxygen"/>
    <property type="evidence" value="ECO:0007669"/>
    <property type="project" value="InterPro"/>
</dbReference>
<dbReference type="Pfam" id="PF00067">
    <property type="entry name" value="p450"/>
    <property type="match status" value="1"/>
</dbReference>
<keyword evidence="5" id="KW-0808">Transferase</keyword>
<dbReference type="GO" id="GO:0004497">
    <property type="term" value="F:monooxygenase activity"/>
    <property type="evidence" value="ECO:0007669"/>
    <property type="project" value="InterPro"/>
</dbReference>
<dbReference type="PANTHER" id="PTHR24305:SF235">
    <property type="entry name" value="CYTOCHROME P450 MONOOXYGENASE APDB-RELATED"/>
    <property type="match status" value="1"/>
</dbReference>
<reference evidence="6" key="1">
    <citation type="submission" date="2017-01" db="EMBL/GenBank/DDBJ databases">
        <authorList>
            <person name="Wang Y."/>
            <person name="White M."/>
            <person name="Kvist S."/>
            <person name="Moncalvo J.-M."/>
        </authorList>
    </citation>
    <scope>NUCLEOTIDE SEQUENCE [LARGE SCALE GENOMIC DNA]</scope>
    <source>
        <strain evidence="6">COL-18-3</strain>
    </source>
</reference>
<evidence type="ECO:0000256" key="3">
    <source>
        <dbReference type="ARBA" id="ARBA00023002"/>
    </source>
</evidence>
<feature type="non-terminal residue" evidence="5">
    <location>
        <position position="238"/>
    </location>
</feature>
<accession>A0A1R1PK68</accession>
<evidence type="ECO:0000313" key="5">
    <source>
        <dbReference type="EMBL" id="OMH81282.1"/>
    </source>
</evidence>
<keyword evidence="2" id="KW-0479">Metal-binding</keyword>
<keyword evidence="3" id="KW-0560">Oxidoreductase</keyword>
<dbReference type="OrthoDB" id="1470350at2759"/>
<dbReference type="Gene3D" id="1.10.630.10">
    <property type="entry name" value="Cytochrome P450"/>
    <property type="match status" value="1"/>
</dbReference>
<evidence type="ECO:0000256" key="4">
    <source>
        <dbReference type="ARBA" id="ARBA00023004"/>
    </source>
</evidence>
<dbReference type="InterPro" id="IPR001128">
    <property type="entry name" value="Cyt_P450"/>
</dbReference>
<dbReference type="InterPro" id="IPR050121">
    <property type="entry name" value="Cytochrome_P450_monoxygenase"/>
</dbReference>
<dbReference type="GO" id="GO:0044550">
    <property type="term" value="P:secondary metabolite biosynthetic process"/>
    <property type="evidence" value="ECO:0007669"/>
    <property type="project" value="UniProtKB-ARBA"/>
</dbReference>
<sequence length="238" mass="26768">MSSLSKMVEGSQILQLLKSIDYQKLVEYFSDRRIIAGVSATYIALKVLVAFLFDPLKHIPGPWWARFTNLPFNLKVAQGKIYFALAEYHKKYGPTVRLGPKFVSITTMSDAKQILATYKHPKSMEYEKFGLLPPNLFTTTNEAFNRMRRRQVGPVFTFTGLANMEDQILEDGFISLKRKLESLIGEGDSARINYYTYFQGITTDVIGHMIFGKPIGAVNAGGHPLTKWVSDSITVAAV</sequence>
<dbReference type="AlphaFoldDB" id="A0A1R1PK68"/>